<dbReference type="AlphaFoldDB" id="A0A0P0XBN2"/>
<keyword evidence="3" id="KW-1185">Reference proteome</keyword>
<evidence type="ECO:0000313" key="3">
    <source>
        <dbReference type="Proteomes" id="UP000059680"/>
    </source>
</evidence>
<keyword evidence="1" id="KW-1133">Transmembrane helix</keyword>
<keyword evidence="1" id="KW-0472">Membrane</keyword>
<dbReference type="Proteomes" id="UP000059680">
    <property type="component" value="Chromosome 8"/>
</dbReference>
<dbReference type="EMBL" id="AP014964">
    <property type="protein sequence ID" value="BAT03645.1"/>
    <property type="molecule type" value="Genomic_DNA"/>
</dbReference>
<keyword evidence="1" id="KW-0812">Transmembrane</keyword>
<feature type="transmembrane region" description="Helical" evidence="1">
    <location>
        <begin position="92"/>
        <end position="115"/>
    </location>
</feature>
<proteinExistence type="predicted"/>
<reference evidence="2 3" key="3">
    <citation type="journal article" date="2013" name="Rice">
        <title>Improvement of the Oryza sativa Nipponbare reference genome using next generation sequence and optical map data.</title>
        <authorList>
            <person name="Kawahara Y."/>
            <person name="de la Bastide M."/>
            <person name="Hamilton J.P."/>
            <person name="Kanamori H."/>
            <person name="McCombie W.R."/>
            <person name="Ouyang S."/>
            <person name="Schwartz D.C."/>
            <person name="Tanaka T."/>
            <person name="Wu J."/>
            <person name="Zhou S."/>
            <person name="Childs K.L."/>
            <person name="Davidson R.M."/>
            <person name="Lin H."/>
            <person name="Quesada-Ocampo L."/>
            <person name="Vaillancourt B."/>
            <person name="Sakai H."/>
            <person name="Lee S.S."/>
            <person name="Kim J."/>
            <person name="Numa H."/>
            <person name="Itoh T."/>
            <person name="Buell C.R."/>
            <person name="Matsumoto T."/>
        </authorList>
    </citation>
    <scope>NUCLEOTIDE SEQUENCE [LARGE SCALE GENOMIC DNA]</scope>
    <source>
        <strain evidence="3">cv. Nipponbare</strain>
    </source>
</reference>
<organism evidence="2 3">
    <name type="scientific">Oryza sativa subsp. japonica</name>
    <name type="common">Rice</name>
    <dbReference type="NCBI Taxonomy" id="39947"/>
    <lineage>
        <taxon>Eukaryota</taxon>
        <taxon>Viridiplantae</taxon>
        <taxon>Streptophyta</taxon>
        <taxon>Embryophyta</taxon>
        <taxon>Tracheophyta</taxon>
        <taxon>Spermatophyta</taxon>
        <taxon>Magnoliopsida</taxon>
        <taxon>Liliopsida</taxon>
        <taxon>Poales</taxon>
        <taxon>Poaceae</taxon>
        <taxon>BOP clade</taxon>
        <taxon>Oryzoideae</taxon>
        <taxon>Oryzeae</taxon>
        <taxon>Oryzinae</taxon>
        <taxon>Oryza</taxon>
        <taxon>Oryza sativa</taxon>
    </lineage>
</organism>
<reference evidence="2 3" key="2">
    <citation type="journal article" date="2013" name="Plant Cell Physiol.">
        <title>Rice Annotation Project Database (RAP-DB): an integrative and interactive database for rice genomics.</title>
        <authorList>
            <person name="Sakai H."/>
            <person name="Lee S.S."/>
            <person name="Tanaka T."/>
            <person name="Numa H."/>
            <person name="Kim J."/>
            <person name="Kawahara Y."/>
            <person name="Wakimoto H."/>
            <person name="Yang C.C."/>
            <person name="Iwamoto M."/>
            <person name="Abe T."/>
            <person name="Yamada Y."/>
            <person name="Muto A."/>
            <person name="Inokuchi H."/>
            <person name="Ikemura T."/>
            <person name="Matsumoto T."/>
            <person name="Sasaki T."/>
            <person name="Itoh T."/>
        </authorList>
    </citation>
    <scope>NUCLEOTIDE SEQUENCE [LARGE SCALE GENOMIC DNA]</scope>
    <source>
        <strain evidence="3">cv. Nipponbare</strain>
    </source>
</reference>
<accession>A0A0P0XBN2</accession>
<dbReference type="Gramene" id="Os08t0125112-00">
    <property type="protein sequence ID" value="Os08t0125112-00"/>
    <property type="gene ID" value="Os08g0125112"/>
</dbReference>
<evidence type="ECO:0000313" key="2">
    <source>
        <dbReference type="EMBL" id="BAT03645.1"/>
    </source>
</evidence>
<sequence>MAPADELHKIAVTQPAYHLDLRLILLPPLLGGIFGKPLYGNREAKLSQVATVHSPEAALSKFLLRREALRSVDELVVREPPWSHPHLNLHDGLAVVVIVTAVPASILCLPPFLALTSSYKDCYHGEEENDKHYRTNCGSRYNSATSGMRRYRGQGRRWW</sequence>
<dbReference type="InParanoid" id="A0A0P0XBN2"/>
<dbReference type="PaxDb" id="39947-A0A0P0XBN2"/>
<gene>
    <name evidence="2" type="ordered locus">Os08g0125112</name>
    <name evidence="2" type="ORF">OSNPB_080125112</name>
</gene>
<evidence type="ECO:0000256" key="1">
    <source>
        <dbReference type="SAM" id="Phobius"/>
    </source>
</evidence>
<reference evidence="3" key="1">
    <citation type="journal article" date="2005" name="Nature">
        <title>The map-based sequence of the rice genome.</title>
        <authorList>
            <consortium name="International rice genome sequencing project (IRGSP)"/>
            <person name="Matsumoto T."/>
            <person name="Wu J."/>
            <person name="Kanamori H."/>
            <person name="Katayose Y."/>
            <person name="Fujisawa M."/>
            <person name="Namiki N."/>
            <person name="Mizuno H."/>
            <person name="Yamamoto K."/>
            <person name="Antonio B.A."/>
            <person name="Baba T."/>
            <person name="Sakata K."/>
            <person name="Nagamura Y."/>
            <person name="Aoki H."/>
            <person name="Arikawa K."/>
            <person name="Arita K."/>
            <person name="Bito T."/>
            <person name="Chiden Y."/>
            <person name="Fujitsuka N."/>
            <person name="Fukunaka R."/>
            <person name="Hamada M."/>
            <person name="Harada C."/>
            <person name="Hayashi A."/>
            <person name="Hijishita S."/>
            <person name="Honda M."/>
            <person name="Hosokawa S."/>
            <person name="Ichikawa Y."/>
            <person name="Idonuma A."/>
            <person name="Iijima M."/>
            <person name="Ikeda M."/>
            <person name="Ikeno M."/>
            <person name="Ito K."/>
            <person name="Ito S."/>
            <person name="Ito T."/>
            <person name="Ito Y."/>
            <person name="Ito Y."/>
            <person name="Iwabuchi A."/>
            <person name="Kamiya K."/>
            <person name="Karasawa W."/>
            <person name="Kurita K."/>
            <person name="Katagiri S."/>
            <person name="Kikuta A."/>
            <person name="Kobayashi H."/>
            <person name="Kobayashi N."/>
            <person name="Machita K."/>
            <person name="Maehara T."/>
            <person name="Masukawa M."/>
            <person name="Mizubayashi T."/>
            <person name="Mukai Y."/>
            <person name="Nagasaki H."/>
            <person name="Nagata Y."/>
            <person name="Naito S."/>
            <person name="Nakashima M."/>
            <person name="Nakama Y."/>
            <person name="Nakamichi Y."/>
            <person name="Nakamura M."/>
            <person name="Meguro A."/>
            <person name="Negishi M."/>
            <person name="Ohta I."/>
            <person name="Ohta T."/>
            <person name="Okamoto M."/>
            <person name="Ono N."/>
            <person name="Saji S."/>
            <person name="Sakaguchi M."/>
            <person name="Sakai K."/>
            <person name="Shibata M."/>
            <person name="Shimokawa T."/>
            <person name="Song J."/>
            <person name="Takazaki Y."/>
            <person name="Terasawa K."/>
            <person name="Tsugane M."/>
            <person name="Tsuji K."/>
            <person name="Ueda S."/>
            <person name="Waki K."/>
            <person name="Yamagata H."/>
            <person name="Yamamoto M."/>
            <person name="Yamamoto S."/>
            <person name="Yamane H."/>
            <person name="Yoshiki S."/>
            <person name="Yoshihara R."/>
            <person name="Yukawa K."/>
            <person name="Zhong H."/>
            <person name="Yano M."/>
            <person name="Yuan Q."/>
            <person name="Ouyang S."/>
            <person name="Liu J."/>
            <person name="Jones K.M."/>
            <person name="Gansberger K."/>
            <person name="Moffat K."/>
            <person name="Hill J."/>
            <person name="Bera J."/>
            <person name="Fadrosh D."/>
            <person name="Jin S."/>
            <person name="Johri S."/>
            <person name="Kim M."/>
            <person name="Overton L."/>
            <person name="Reardon M."/>
            <person name="Tsitrin T."/>
            <person name="Vuong H."/>
            <person name="Weaver B."/>
            <person name="Ciecko A."/>
            <person name="Tallon L."/>
            <person name="Jackson J."/>
            <person name="Pai G."/>
            <person name="Aken S.V."/>
            <person name="Utterback T."/>
            <person name="Reidmuller S."/>
            <person name="Feldblyum T."/>
            <person name="Hsiao J."/>
            <person name="Zismann V."/>
            <person name="Iobst S."/>
            <person name="de Vazeille A.R."/>
            <person name="Buell C.R."/>
            <person name="Ying K."/>
            <person name="Li Y."/>
            <person name="Lu T."/>
            <person name="Huang Y."/>
            <person name="Zhao Q."/>
            <person name="Feng Q."/>
            <person name="Zhang L."/>
            <person name="Zhu J."/>
            <person name="Weng Q."/>
            <person name="Mu J."/>
            <person name="Lu Y."/>
            <person name="Fan D."/>
            <person name="Liu Y."/>
            <person name="Guan J."/>
            <person name="Zhang Y."/>
            <person name="Yu S."/>
            <person name="Liu X."/>
            <person name="Zhang Y."/>
            <person name="Hong G."/>
            <person name="Han B."/>
            <person name="Choisne N."/>
            <person name="Demange N."/>
            <person name="Orjeda G."/>
            <person name="Samain S."/>
            <person name="Cattolico L."/>
            <person name="Pelletier E."/>
            <person name="Couloux A."/>
            <person name="Segurens B."/>
            <person name="Wincker P."/>
            <person name="D'Hont A."/>
            <person name="Scarpelli C."/>
            <person name="Weissenbach J."/>
            <person name="Salanoubat M."/>
            <person name="Quetier F."/>
            <person name="Yu Y."/>
            <person name="Kim H.R."/>
            <person name="Rambo T."/>
            <person name="Currie J."/>
            <person name="Collura K."/>
            <person name="Luo M."/>
            <person name="Yang T."/>
            <person name="Ammiraju J.S.S."/>
            <person name="Engler F."/>
            <person name="Soderlund C."/>
            <person name="Wing R.A."/>
            <person name="Palmer L.E."/>
            <person name="de la Bastide M."/>
            <person name="Spiegel L."/>
            <person name="Nascimento L."/>
            <person name="Zutavern T."/>
            <person name="O'Shaughnessy A."/>
            <person name="Dike S."/>
            <person name="Dedhia N."/>
            <person name="Preston R."/>
            <person name="Balija V."/>
            <person name="McCombie W.R."/>
            <person name="Chow T."/>
            <person name="Chen H."/>
            <person name="Chung M."/>
            <person name="Chen C."/>
            <person name="Shaw J."/>
            <person name="Wu H."/>
            <person name="Hsiao K."/>
            <person name="Chao Y."/>
            <person name="Chu M."/>
            <person name="Cheng C."/>
            <person name="Hour A."/>
            <person name="Lee P."/>
            <person name="Lin S."/>
            <person name="Lin Y."/>
            <person name="Liou J."/>
            <person name="Liu S."/>
            <person name="Hsing Y."/>
            <person name="Raghuvanshi S."/>
            <person name="Mohanty A."/>
            <person name="Bharti A.K."/>
            <person name="Gaur A."/>
            <person name="Gupta V."/>
            <person name="Kumar D."/>
            <person name="Ravi V."/>
            <person name="Vij S."/>
            <person name="Kapur A."/>
            <person name="Khurana P."/>
            <person name="Khurana P."/>
            <person name="Khurana J.P."/>
            <person name="Tyagi A.K."/>
            <person name="Gaikwad K."/>
            <person name="Singh A."/>
            <person name="Dalal V."/>
            <person name="Srivastava S."/>
            <person name="Dixit A."/>
            <person name="Pal A.K."/>
            <person name="Ghazi I.A."/>
            <person name="Yadav M."/>
            <person name="Pandit A."/>
            <person name="Bhargava A."/>
            <person name="Sureshbabu K."/>
            <person name="Batra K."/>
            <person name="Sharma T.R."/>
            <person name="Mohapatra T."/>
            <person name="Singh N.K."/>
            <person name="Messing J."/>
            <person name="Nelson A.B."/>
            <person name="Fuks G."/>
            <person name="Kavchok S."/>
            <person name="Keizer G."/>
            <person name="Linton E."/>
            <person name="Llaca V."/>
            <person name="Song R."/>
            <person name="Tanyolac B."/>
            <person name="Young S."/>
            <person name="Ho-Il K."/>
            <person name="Hahn J.H."/>
            <person name="Sangsakoo G."/>
            <person name="Vanavichit A."/>
            <person name="de Mattos Luiz.A.T."/>
            <person name="Zimmer P.D."/>
            <person name="Malone G."/>
            <person name="Dellagostin O."/>
            <person name="de Oliveira A.C."/>
            <person name="Bevan M."/>
            <person name="Bancroft I."/>
            <person name="Minx P."/>
            <person name="Cordum H."/>
            <person name="Wilson R."/>
            <person name="Cheng Z."/>
            <person name="Jin W."/>
            <person name="Jiang J."/>
            <person name="Leong S.A."/>
            <person name="Iwama H."/>
            <person name="Gojobori T."/>
            <person name="Itoh T."/>
            <person name="Niimura Y."/>
            <person name="Fujii Y."/>
            <person name="Habara T."/>
            <person name="Sakai H."/>
            <person name="Sato Y."/>
            <person name="Wilson G."/>
            <person name="Kumar K."/>
            <person name="McCouch S."/>
            <person name="Juretic N."/>
            <person name="Hoen D."/>
            <person name="Wright S."/>
            <person name="Bruskiewich R."/>
            <person name="Bureau T."/>
            <person name="Miyao A."/>
            <person name="Hirochika H."/>
            <person name="Nishikawa T."/>
            <person name="Kadowaki K."/>
            <person name="Sugiura M."/>
            <person name="Burr B."/>
            <person name="Sasaki T."/>
        </authorList>
    </citation>
    <scope>NUCLEOTIDE SEQUENCE [LARGE SCALE GENOMIC DNA]</scope>
    <source>
        <strain evidence="3">cv. Nipponbare</strain>
    </source>
</reference>
<name>A0A0P0XBN2_ORYSJ</name>
<protein>
    <submittedName>
        <fullName evidence="2">Os08g0125112 protein</fullName>
    </submittedName>
</protein>